<dbReference type="Proteomes" id="UP000815677">
    <property type="component" value="Unassembled WGS sequence"/>
</dbReference>
<proteinExistence type="predicted"/>
<name>A0ABQ0LU31_MYCCL</name>
<protein>
    <recommendedName>
        <fullName evidence="1">BTB domain-containing protein</fullName>
    </recommendedName>
</protein>
<evidence type="ECO:0000313" key="3">
    <source>
        <dbReference type="Proteomes" id="UP000815677"/>
    </source>
</evidence>
<dbReference type="SMART" id="SM00225">
    <property type="entry name" value="BTB"/>
    <property type="match status" value="1"/>
</dbReference>
<dbReference type="PROSITE" id="PS50097">
    <property type="entry name" value="BTB"/>
    <property type="match status" value="1"/>
</dbReference>
<sequence>MRGENETTGSMLKLPPVRHDHKPLLSSALMDQSDDFTRVLALWFDDGTLVVRAQTTLFKVHSSVLSARSSVFRDMLAFPQDNDGGIEAFEGCPLVALPDEAEEVKSFLLAIYDSSYFISPPQPFDILSLLGILRLAHKYDVEDVFKRALRHFDGVLYFDNYQAFLEADSGAITSEGKTWNPMARSPDPRLLLAVVDSLTQVEAHWLLPVAQYCLASLPMHRLLNIPNDVLDGNRLRCILRQRQRLIAQRSRLLRSIIPWDGEDPWDDTECTTRGDCEAARVGFLIEESTLNDARMLDQLNAFTVTGLCRSCADGTFCKTMQDDLWDDELPGIFDLPDWEDLRAQRVVMFGS</sequence>
<gene>
    <name evidence="2" type="ORF">MCHLO_11020</name>
</gene>
<keyword evidence="3" id="KW-1185">Reference proteome</keyword>
<dbReference type="Gene3D" id="3.30.710.10">
    <property type="entry name" value="Potassium Channel Kv1.1, Chain A"/>
    <property type="match status" value="1"/>
</dbReference>
<accession>A0ABQ0LU31</accession>
<reference evidence="2" key="1">
    <citation type="submission" date="2014-09" db="EMBL/GenBank/DDBJ databases">
        <title>Genome sequence of the luminous mushroom Mycena chlorophos for searching fungal bioluminescence genes.</title>
        <authorList>
            <person name="Tanaka Y."/>
            <person name="Kasuga D."/>
            <person name="Oba Y."/>
            <person name="Hase S."/>
            <person name="Sato K."/>
            <person name="Oba Y."/>
            <person name="Sakakibara Y."/>
        </authorList>
    </citation>
    <scope>NUCLEOTIDE SEQUENCE</scope>
</reference>
<dbReference type="SUPFAM" id="SSF54695">
    <property type="entry name" value="POZ domain"/>
    <property type="match status" value="1"/>
</dbReference>
<feature type="domain" description="BTB" evidence="1">
    <location>
        <begin position="45"/>
        <end position="120"/>
    </location>
</feature>
<evidence type="ECO:0000259" key="1">
    <source>
        <dbReference type="PROSITE" id="PS50097"/>
    </source>
</evidence>
<dbReference type="InterPro" id="IPR011333">
    <property type="entry name" value="SKP1/BTB/POZ_sf"/>
</dbReference>
<dbReference type="EMBL" id="DF848518">
    <property type="protein sequence ID" value="GAT54144.1"/>
    <property type="molecule type" value="Genomic_DNA"/>
</dbReference>
<dbReference type="Pfam" id="PF00651">
    <property type="entry name" value="BTB"/>
    <property type="match status" value="1"/>
</dbReference>
<dbReference type="CDD" id="cd18186">
    <property type="entry name" value="BTB_POZ_ZBTB_KLHL-like"/>
    <property type="match status" value="1"/>
</dbReference>
<dbReference type="InterPro" id="IPR000210">
    <property type="entry name" value="BTB/POZ_dom"/>
</dbReference>
<evidence type="ECO:0000313" key="2">
    <source>
        <dbReference type="EMBL" id="GAT54144.1"/>
    </source>
</evidence>
<organism evidence="2 3">
    <name type="scientific">Mycena chlorophos</name>
    <name type="common">Agaric fungus</name>
    <name type="synonym">Agaricus chlorophos</name>
    <dbReference type="NCBI Taxonomy" id="658473"/>
    <lineage>
        <taxon>Eukaryota</taxon>
        <taxon>Fungi</taxon>
        <taxon>Dikarya</taxon>
        <taxon>Basidiomycota</taxon>
        <taxon>Agaricomycotina</taxon>
        <taxon>Agaricomycetes</taxon>
        <taxon>Agaricomycetidae</taxon>
        <taxon>Agaricales</taxon>
        <taxon>Marasmiineae</taxon>
        <taxon>Mycenaceae</taxon>
        <taxon>Mycena</taxon>
    </lineage>
</organism>